<sequence>MINVQPSPTQSAPLLPVEPVKPLTRHPQPTQEALDNPPPGPSNTRPVAARIRRDLQNPNATPPSRLASTRQFADALVEQGDQQLAIGVANSIIRQRLARETRRSSEEPDKVVVPPHSTFGQAWSALADALESQPFKSFAEAKLIETSNLIIGVDGALTEKVDGALVSYFSPNDPEWSAVSGAVLAAAKKLAGMRYSDIAFYGRAQASASDIAGFYGMQLGSIGSNDTLSMAGQLLRDGKFAALSSTDPLDAPIKQRQREASQRIVDLPTHALRQTLEPFAPLTAQQQVKQADRALAQLVSQGLMKLVPETTQYETSVILEDIPEYSTFSQVRKHLLNALNGNAFKTFAKDNDLDPGSVRINPVSGALTGEVKGVPTTFTVNDVSGWADAWVEIKPAVQQMAAGSDSDVTYPTGTRATLFEVMAFYNEAPPHQEDSRKPRWEQRQLAATLGRVVEINQNNNFKALADTDQANAIQQRQQAVIQQLAGTTIPPSPLETLAAAVRANTNNATEESQQSPADVLAKAEHDLAIAVHRVMLQIKADPAKATATMIDSIPANSLFGQSLAYLGDALNARGYSDWRQQNNLVGTDTTWVAPKDAADLRTRETDFAKQFPEHFDVMNPVNAAAAPFAAGTKPVELKYGTASSVPFEWLCNFYGISTDPSSEKFARQLELIGRTQHLPERSEPAQVTVARLRSQRTALGNSNDRYALINLLKQGKVDDSARFVVSPDSSHQPKSVTTVQQFIADNGWYTTQSKADNDNLLAALQTPVPRSPPLGNHWGFLSTPLSLSTAQRSAVVEQVKTLIGAEKSLLDYLGTAVPNLSSDPATALQQLLSTDKALALAASLQTQMKGAPTATSLQQWLLTVLVLELDPAAGTMRNSVAGFDFMQSANWGLEPGEIRERFNQHLASERNIAPNLVPAVAQLLMAGTAPALLVKEMPSMACFSSTEWVAFATAVNRVEWIAPGASANMTFQQVMNFHKIRPISATEARLEALAQVNPVRDWAIANNHEIQSDTAPYTPEQHRLSQEKLDQQIKETSEAINFLRGPEAPTRRSMALKALREKFGNHIDYERADLWESVGGGLFSGVNASIVEAYEAGRLGERWTSSRPGLDTEALRAGASELPDINAQFNQAIEQDYTLRRRHTVTLFKGMLSKLPLADRESLVNGSVKVYQVKGAGNGIVLTTNYQGVDRAFAIYPAIGKIVKIPAIDPTIPDGTSGLQTLDATAFNNGAEPKPGTRSNVVLTRIDETDFVIPNDDPTTGIRQLLVAFSATHETSNYDSQRTQYLSKLLVDSIYLNKTSFVATHLNRRANRVENSVEPIDAFEGILRALPGGSSVLDVFQGKYAQAVWDLGVDIVMYVATEGLGKLWTLAKTGAGWAGSKIAAGLIDKFGVKEVENIAFTDLTASSVSESLSSFGRTQIAPSAERNAGTFASAANRADGTISYGGTEQANISAVRQDGHWYAYDVTTEAAYGPPLVSFVPDTSYVLHQEALADGSHALVTEKPVSANAYTVPRTHGFDLVEGERVYRYDTRNPGVMTDLESAEHFKPLEGFEGICPAPSISAGRTKRVVDTTCFSKVLNNVDDLAAQELQALEHVRLFPSVPQLLEKDRFTVFQRRRYRWVEHDTGLRLEPVTDQKPIIYKQEISASLKNDAGFGFYNLNPDNLLEAESRVVKLNRISDLCDDTRELRGIVVKDPQGSAAKYLVIEADTAEFYYTRLETPQPNEIVFKKCTSAEKPMINEYRDTLRARQQPGPKTLRPTQLVSEGKVANLNDLSLWRTLQAPKGDKARVVMDEVQQALQPHFEEIAITDVPTANENGVTQYKYDGNHQAVRRRRDELRKELGLDNYGAVRSETFQTRLARRVGAERDANGKIFGQCAEMAAYAADTIKASAKESGYRTYMVQIPGSNHTLVLLSKNVYRAGEKINWEREFKEGSITVDLWQSVLNKTSARADKMLTHLSKNHLYTKSKPPATIQVEMKVH</sequence>
<dbReference type="Proteomes" id="UP000182902">
    <property type="component" value="Unassembled WGS sequence"/>
</dbReference>
<evidence type="ECO:0000313" key="2">
    <source>
        <dbReference type="EMBL" id="SDZ29701.1"/>
    </source>
</evidence>
<gene>
    <name evidence="2" type="ORF">SAMN05216247_108322</name>
</gene>
<organism evidence="2 3">
    <name type="scientific">Pseudomonas salomonii</name>
    <dbReference type="NCBI Taxonomy" id="191391"/>
    <lineage>
        <taxon>Bacteria</taxon>
        <taxon>Pseudomonadati</taxon>
        <taxon>Pseudomonadota</taxon>
        <taxon>Gammaproteobacteria</taxon>
        <taxon>Pseudomonadales</taxon>
        <taxon>Pseudomonadaceae</taxon>
        <taxon>Pseudomonas</taxon>
    </lineage>
</organism>
<feature type="region of interest" description="Disordered" evidence="1">
    <location>
        <begin position="1"/>
        <end position="46"/>
    </location>
</feature>
<protein>
    <submittedName>
        <fullName evidence="2">Uncharacterized protein</fullName>
    </submittedName>
</protein>
<name>A0A1H3RWR7_9PSED</name>
<evidence type="ECO:0000313" key="3">
    <source>
        <dbReference type="Proteomes" id="UP000182902"/>
    </source>
</evidence>
<dbReference type="EMBL" id="FNOX01000008">
    <property type="protein sequence ID" value="SDZ29701.1"/>
    <property type="molecule type" value="Genomic_DNA"/>
</dbReference>
<accession>A0A1H3RWR7</accession>
<evidence type="ECO:0000256" key="1">
    <source>
        <dbReference type="SAM" id="MobiDB-lite"/>
    </source>
</evidence>
<proteinExistence type="predicted"/>
<feature type="compositionally biased region" description="Polar residues" evidence="1">
    <location>
        <begin position="1"/>
        <end position="12"/>
    </location>
</feature>
<reference evidence="2 3" key="1">
    <citation type="submission" date="2016-10" db="EMBL/GenBank/DDBJ databases">
        <authorList>
            <person name="de Groot N.N."/>
        </authorList>
    </citation>
    <scope>NUCLEOTIDE SEQUENCE [LARGE SCALE GENOMIC DNA]</scope>
    <source>
        <strain evidence="2 3">ICMP 14252</strain>
    </source>
</reference>